<feature type="transmembrane region" description="Helical" evidence="6">
    <location>
        <begin position="347"/>
        <end position="365"/>
    </location>
</feature>
<comment type="subcellular location">
    <subcellularLocation>
        <location evidence="1">Cell membrane</location>
        <topology evidence="1">Multi-pass membrane protein</topology>
    </subcellularLocation>
</comment>
<dbReference type="GO" id="GO:0005886">
    <property type="term" value="C:plasma membrane"/>
    <property type="evidence" value="ECO:0007669"/>
    <property type="project" value="UniProtKB-SubCell"/>
</dbReference>
<dbReference type="EMBL" id="QOQW01000006">
    <property type="protein sequence ID" value="RCK80510.1"/>
    <property type="molecule type" value="Genomic_DNA"/>
</dbReference>
<keyword evidence="5 6" id="KW-0472">Membrane</keyword>
<keyword evidence="4 6" id="KW-1133">Transmembrane helix</keyword>
<evidence type="ECO:0000259" key="7">
    <source>
        <dbReference type="Pfam" id="PF03772"/>
    </source>
</evidence>
<evidence type="ECO:0000256" key="3">
    <source>
        <dbReference type="ARBA" id="ARBA00022692"/>
    </source>
</evidence>
<gene>
    <name evidence="8" type="ORF">OZSIB_3256</name>
</gene>
<dbReference type="Proteomes" id="UP000252355">
    <property type="component" value="Unassembled WGS sequence"/>
</dbReference>
<evidence type="ECO:0000256" key="4">
    <source>
        <dbReference type="ARBA" id="ARBA00022989"/>
    </source>
</evidence>
<dbReference type="InterPro" id="IPR036866">
    <property type="entry name" value="RibonucZ/Hydroxyglut_hydro"/>
</dbReference>
<feature type="transmembrane region" description="Helical" evidence="6">
    <location>
        <begin position="372"/>
        <end position="389"/>
    </location>
</feature>
<dbReference type="Gene3D" id="3.60.15.10">
    <property type="entry name" value="Ribonuclease Z/Hydroxyacylglutathione hydrolase-like"/>
    <property type="match status" value="1"/>
</dbReference>
<dbReference type="PANTHER" id="PTHR30619">
    <property type="entry name" value="DNA INTERNALIZATION/COMPETENCE PROTEIN COMEC/REC2"/>
    <property type="match status" value="1"/>
</dbReference>
<dbReference type="NCBIfam" id="TIGR00360">
    <property type="entry name" value="ComEC_N-term"/>
    <property type="match status" value="1"/>
</dbReference>
<dbReference type="PANTHER" id="PTHR30619:SF1">
    <property type="entry name" value="RECOMBINATION PROTEIN 2"/>
    <property type="match status" value="1"/>
</dbReference>
<dbReference type="AlphaFoldDB" id="A0A367ZR40"/>
<feature type="transmembrane region" description="Helical" evidence="6">
    <location>
        <begin position="80"/>
        <end position="102"/>
    </location>
</feature>
<proteinExistence type="predicted"/>
<comment type="caution">
    <text evidence="8">The sequence shown here is derived from an EMBL/GenBank/DDBJ whole genome shotgun (WGS) entry which is preliminary data.</text>
</comment>
<protein>
    <submittedName>
        <fullName evidence="8">Late competence protein ComEC, DNA transport</fullName>
    </submittedName>
</protein>
<evidence type="ECO:0000313" key="9">
    <source>
        <dbReference type="Proteomes" id="UP000252355"/>
    </source>
</evidence>
<feature type="transmembrane region" description="Helical" evidence="6">
    <location>
        <begin position="232"/>
        <end position="249"/>
    </location>
</feature>
<feature type="transmembrane region" description="Helical" evidence="6">
    <location>
        <begin position="180"/>
        <end position="197"/>
    </location>
</feature>
<keyword evidence="3 6" id="KW-0812">Transmembrane</keyword>
<feature type="transmembrane region" description="Helical" evidence="6">
    <location>
        <begin position="414"/>
        <end position="435"/>
    </location>
</feature>
<feature type="transmembrane region" description="Helical" evidence="6">
    <location>
        <begin position="108"/>
        <end position="130"/>
    </location>
</feature>
<keyword evidence="2" id="KW-1003">Cell membrane</keyword>
<evidence type="ECO:0000256" key="5">
    <source>
        <dbReference type="ARBA" id="ARBA00023136"/>
    </source>
</evidence>
<dbReference type="Pfam" id="PF03772">
    <property type="entry name" value="Competence"/>
    <property type="match status" value="1"/>
</dbReference>
<sequence length="757" mass="84031">MFRTFRLTARSGRFAILSEDPTGAWWYRFALHLRTRFLQVIKQTMPYPESAFLGGVLLGLRGGLPPIVATEFRKTGVSHVLAVSGLHVTIIAGLFYGLFTLFRVPLRVFAPLIVFFLFTFALIVGWPSSAVRAALMNSLFILSRAYLHDRGFRLSIVFSLAVAAAYILSMSPLQLTEPSFVLSFMAIYALAMFTDPAEKLMRDTLRGDGLVLAAVATFLFFLTVTVKRDLVIHPWFFTGTALYIALVVWGSRRLAASSTFQSYSFEMLPGWLKSFTASQVAIFLAMMGPLSAYYFGSMSLAAPLANMIAIPLIGLIVQLGLIAAIIGAFLPVVGVPLALVINAANWLGVKFFLGMAHFFAVLIPFPRVSQPGLGLILGYYALLHLYFYWEPIRDYALALGAAILDLWEDPDYQLPLGLLGGTVLGVVFFLGGFAWSRLERTPTLRVTQLDVGFGSSLLVEKGGRIALIDAGMRDGLSEYDVGERVIQPALSEKFADRLDLVILSSALPERISGLLSVAENYQIGRLLAPFDIPTDGQLIPFQEFVKRFNFADVKLEADFRQGIIPAMPPNYYLDQAFQAFNGLIRRVHKSGIPVGRLAAGTPVPGFEETIEVLSPTRSGDRFAVYYDGAILQIREGAHRLVYSPGSMYALPKVLPERVDVLFLADLPFPLEDFWGLVATDRVNRIALSFRRPSSWLFEGYYMKKIVEGRSIQVERKLRDQPDRFFLTQSDGAIQADVVKDRLIVRPFLEREGKSAAP</sequence>
<reference evidence="8 9" key="1">
    <citation type="submission" date="2018-05" db="EMBL/GenBank/DDBJ databases">
        <title>A metagenomic window into the 2 km-deep terrestrial subsurface aquifer revealed taxonomically and functionally diverse microbial community comprising novel uncultured bacterial lineages.</title>
        <authorList>
            <person name="Kadnikov V.V."/>
            <person name="Mardanov A.V."/>
            <person name="Beletsky A.V."/>
            <person name="Banks D."/>
            <person name="Pimenov N.V."/>
            <person name="Frank Y.A."/>
            <person name="Karnachuk O.V."/>
            <person name="Ravin N.V."/>
        </authorList>
    </citation>
    <scope>NUCLEOTIDE SEQUENCE [LARGE SCALE GENOMIC DNA]</scope>
    <source>
        <strain evidence="8">BY5</strain>
    </source>
</reference>
<organism evidence="8 9">
    <name type="scientific">Candidatus Ozemobacter sibiricus</name>
    <dbReference type="NCBI Taxonomy" id="2268124"/>
    <lineage>
        <taxon>Bacteria</taxon>
        <taxon>Candidatus Ozemobacteria</taxon>
        <taxon>Candidatus Ozemobacterales</taxon>
        <taxon>Candidatus Ozemobacteraceae</taxon>
        <taxon>Candidatus Ozemobacter</taxon>
    </lineage>
</organism>
<evidence type="ECO:0000313" key="8">
    <source>
        <dbReference type="EMBL" id="RCK80510.1"/>
    </source>
</evidence>
<feature type="transmembrane region" description="Helical" evidence="6">
    <location>
        <begin position="151"/>
        <end position="168"/>
    </location>
</feature>
<evidence type="ECO:0000256" key="1">
    <source>
        <dbReference type="ARBA" id="ARBA00004651"/>
    </source>
</evidence>
<feature type="domain" description="ComEC/Rec2-related protein" evidence="7">
    <location>
        <begin position="57"/>
        <end position="389"/>
    </location>
</feature>
<feature type="transmembrane region" description="Helical" evidence="6">
    <location>
        <begin position="209"/>
        <end position="226"/>
    </location>
</feature>
<evidence type="ECO:0000256" key="2">
    <source>
        <dbReference type="ARBA" id="ARBA00022475"/>
    </source>
</evidence>
<feature type="transmembrane region" description="Helical" evidence="6">
    <location>
        <begin position="270"/>
        <end position="287"/>
    </location>
</feature>
<dbReference type="InterPro" id="IPR052159">
    <property type="entry name" value="Competence_DNA_uptake"/>
</dbReference>
<accession>A0A367ZR40</accession>
<name>A0A367ZR40_9BACT</name>
<dbReference type="InterPro" id="IPR004477">
    <property type="entry name" value="ComEC_N"/>
</dbReference>
<dbReference type="SUPFAM" id="SSF56281">
    <property type="entry name" value="Metallo-hydrolase/oxidoreductase"/>
    <property type="match status" value="1"/>
</dbReference>
<evidence type="ECO:0000256" key="6">
    <source>
        <dbReference type="SAM" id="Phobius"/>
    </source>
</evidence>